<dbReference type="PANTHER" id="PTHR23431:SF3">
    <property type="entry name" value="DNA-DIRECTED RNA POLYMERASES I, II, AND III SUBUNIT RPABC5"/>
    <property type="match status" value="1"/>
</dbReference>
<dbReference type="Pfam" id="PF01194">
    <property type="entry name" value="RNA_pol_N"/>
    <property type="match status" value="1"/>
</dbReference>
<dbReference type="AlphaFoldDB" id="A0A6C0B633"/>
<reference evidence="5" key="1">
    <citation type="journal article" date="2020" name="Nature">
        <title>Giant virus diversity and host interactions through global metagenomics.</title>
        <authorList>
            <person name="Schulz F."/>
            <person name="Roux S."/>
            <person name="Paez-Espino D."/>
            <person name="Jungbluth S."/>
            <person name="Walsh D.A."/>
            <person name="Denef V.J."/>
            <person name="McMahon K.D."/>
            <person name="Konstantinidis K.T."/>
            <person name="Eloe-Fadrosh E.A."/>
            <person name="Kyrpides N.C."/>
            <person name="Woyke T."/>
        </authorList>
    </citation>
    <scope>NUCLEOTIDE SEQUENCE</scope>
    <source>
        <strain evidence="5">GVMAG-M-3300010157-4</strain>
    </source>
</reference>
<dbReference type="PANTHER" id="PTHR23431">
    <property type="entry name" value="DNA-DIRECTED RNA POLYMERASES I, II, AND III SUBUNIT RPABC5 FAMILY MEMBER"/>
    <property type="match status" value="1"/>
</dbReference>
<proteinExistence type="predicted"/>
<accession>A0A6C0B633</accession>
<dbReference type="Gene3D" id="1.10.10.60">
    <property type="entry name" value="Homeodomain-like"/>
    <property type="match status" value="1"/>
</dbReference>
<evidence type="ECO:0000256" key="1">
    <source>
        <dbReference type="ARBA" id="ARBA00022478"/>
    </source>
</evidence>
<name>A0A6C0B633_9ZZZZ</name>
<keyword evidence="1" id="KW-0240">DNA-directed RNA polymerase</keyword>
<dbReference type="GO" id="GO:0000428">
    <property type="term" value="C:DNA-directed RNA polymerase complex"/>
    <property type="evidence" value="ECO:0007669"/>
    <property type="project" value="UniProtKB-KW"/>
</dbReference>
<evidence type="ECO:0000256" key="2">
    <source>
        <dbReference type="ARBA" id="ARBA00022723"/>
    </source>
</evidence>
<dbReference type="InterPro" id="IPR023580">
    <property type="entry name" value="RNA_pol_su_RPB10"/>
</dbReference>
<dbReference type="EMBL" id="MN739082">
    <property type="protein sequence ID" value="QHS87520.1"/>
    <property type="molecule type" value="Genomic_DNA"/>
</dbReference>
<evidence type="ECO:0000313" key="5">
    <source>
        <dbReference type="EMBL" id="QHS87520.1"/>
    </source>
</evidence>
<dbReference type="GO" id="GO:0006351">
    <property type="term" value="P:DNA-templated transcription"/>
    <property type="evidence" value="ECO:0007669"/>
    <property type="project" value="InterPro"/>
</dbReference>
<evidence type="ECO:0000256" key="4">
    <source>
        <dbReference type="ARBA" id="ARBA00023163"/>
    </source>
</evidence>
<evidence type="ECO:0000256" key="3">
    <source>
        <dbReference type="ARBA" id="ARBA00022833"/>
    </source>
</evidence>
<keyword evidence="3" id="KW-0862">Zinc</keyword>
<dbReference type="SUPFAM" id="SSF46924">
    <property type="entry name" value="RNA polymerase subunit RPB10"/>
    <property type="match status" value="2"/>
</dbReference>
<evidence type="ECO:0008006" key="6">
    <source>
        <dbReference type="Google" id="ProtNLM"/>
    </source>
</evidence>
<sequence length="83" mass="9435">MIIPVKCVTCGKVLANKYRYYLEQVRKKKLDKMGSAEDASGIQKTIYLTKESTAKTEEGEVLDDLGLVDPCCRRHFLTHVDIE</sequence>
<protein>
    <recommendedName>
        <fullName evidence="6">DNA-directed RNA polymerase</fullName>
    </recommendedName>
</protein>
<organism evidence="5">
    <name type="scientific">viral metagenome</name>
    <dbReference type="NCBI Taxonomy" id="1070528"/>
    <lineage>
        <taxon>unclassified sequences</taxon>
        <taxon>metagenomes</taxon>
        <taxon>organismal metagenomes</taxon>
    </lineage>
</organism>
<dbReference type="InterPro" id="IPR000268">
    <property type="entry name" value="RPABC5/Rpb10"/>
</dbReference>
<keyword evidence="4" id="KW-0804">Transcription</keyword>
<dbReference type="GO" id="GO:0003677">
    <property type="term" value="F:DNA binding"/>
    <property type="evidence" value="ECO:0007669"/>
    <property type="project" value="InterPro"/>
</dbReference>
<dbReference type="GO" id="GO:0003899">
    <property type="term" value="F:DNA-directed RNA polymerase activity"/>
    <property type="evidence" value="ECO:0007669"/>
    <property type="project" value="InterPro"/>
</dbReference>
<keyword evidence="2" id="KW-0479">Metal-binding</keyword>
<dbReference type="GO" id="GO:0008270">
    <property type="term" value="F:zinc ion binding"/>
    <property type="evidence" value="ECO:0007669"/>
    <property type="project" value="TreeGrafter"/>
</dbReference>